<dbReference type="Pfam" id="PF03466">
    <property type="entry name" value="LysR_substrate"/>
    <property type="match status" value="1"/>
</dbReference>
<feature type="signal peptide" evidence="5">
    <location>
        <begin position="1"/>
        <end position="23"/>
    </location>
</feature>
<keyword evidence="4" id="KW-0804">Transcription</keyword>
<dbReference type="InterPro" id="IPR050950">
    <property type="entry name" value="HTH-type_LysR_regulators"/>
</dbReference>
<dbReference type="SUPFAM" id="SSF46785">
    <property type="entry name" value="Winged helix' DNA-binding domain"/>
    <property type="match status" value="1"/>
</dbReference>
<accession>A0A4R6MY46</accession>
<keyword evidence="5" id="KW-0732">Signal</keyword>
<reference evidence="7 8" key="1">
    <citation type="submission" date="2019-03" db="EMBL/GenBank/DDBJ databases">
        <title>Genomic Encyclopedia of Type Strains, Phase IV (KMG-IV): sequencing the most valuable type-strain genomes for metagenomic binning, comparative biology and taxonomic classification.</title>
        <authorList>
            <person name="Goeker M."/>
        </authorList>
    </citation>
    <scope>NUCLEOTIDE SEQUENCE [LARGE SCALE GENOMIC DNA]</scope>
    <source>
        <strain evidence="7 8">DSM 25082</strain>
    </source>
</reference>
<dbReference type="Gene3D" id="1.10.10.10">
    <property type="entry name" value="Winged helix-like DNA-binding domain superfamily/Winged helix DNA-binding domain"/>
    <property type="match status" value="1"/>
</dbReference>
<evidence type="ECO:0000256" key="4">
    <source>
        <dbReference type="ARBA" id="ARBA00023163"/>
    </source>
</evidence>
<dbReference type="Pfam" id="PF00126">
    <property type="entry name" value="HTH_1"/>
    <property type="match status" value="1"/>
</dbReference>
<keyword evidence="3 7" id="KW-0238">DNA-binding</keyword>
<dbReference type="GO" id="GO:0003700">
    <property type="term" value="F:DNA-binding transcription factor activity"/>
    <property type="evidence" value="ECO:0007669"/>
    <property type="project" value="InterPro"/>
</dbReference>
<dbReference type="GO" id="GO:0003677">
    <property type="term" value="F:DNA binding"/>
    <property type="evidence" value="ECO:0007669"/>
    <property type="project" value="UniProtKB-KW"/>
</dbReference>
<gene>
    <name evidence="7" type="ORF">DFR39_10744</name>
</gene>
<dbReference type="InterPro" id="IPR000847">
    <property type="entry name" value="LysR_HTH_N"/>
</dbReference>
<evidence type="ECO:0000256" key="3">
    <source>
        <dbReference type="ARBA" id="ARBA00023125"/>
    </source>
</evidence>
<evidence type="ECO:0000256" key="5">
    <source>
        <dbReference type="SAM" id="SignalP"/>
    </source>
</evidence>
<evidence type="ECO:0000313" key="8">
    <source>
        <dbReference type="Proteomes" id="UP000295357"/>
    </source>
</evidence>
<protein>
    <submittedName>
        <fullName evidence="7">DNA-binding transcriptional LysR family regulator</fullName>
    </submittedName>
</protein>
<dbReference type="InterPro" id="IPR036388">
    <property type="entry name" value="WH-like_DNA-bd_sf"/>
</dbReference>
<dbReference type="InterPro" id="IPR005119">
    <property type="entry name" value="LysR_subst-bd"/>
</dbReference>
<dbReference type="Gene3D" id="3.40.190.10">
    <property type="entry name" value="Periplasmic binding protein-like II"/>
    <property type="match status" value="2"/>
</dbReference>
<name>A0A4R6MY46_9BURK</name>
<sequence>MPSLRTLRCFVAVARQGSFAAGAAEVALTQAAVSLQMRNLEVELKRTLFDRGGQGGRSAQLNAAGQALLPWAERMLALDAQLHEELRDAAQRADPMQGAYRVGAVVSAVAPLAHAVVALKQAHAGLELKLVSAKSGELAAQVQAGQLDAAVLVRGPGRIAPGLAWIPLYEEALVLLAPADAARQSPARLLSRSPFLRFDRSERTGVLVEQALRRLGYPKRQEFLELNSIEALAELVRQRVGVALLPLLRKAGWEQDPALRVLPLPGLPLRRSLGLLCRRSVRGPLTDAIVKQFGSHL</sequence>
<evidence type="ECO:0000259" key="6">
    <source>
        <dbReference type="PROSITE" id="PS50931"/>
    </source>
</evidence>
<feature type="chain" id="PRO_5020734291" evidence="5">
    <location>
        <begin position="24"/>
        <end position="297"/>
    </location>
</feature>
<evidence type="ECO:0000256" key="2">
    <source>
        <dbReference type="ARBA" id="ARBA00023015"/>
    </source>
</evidence>
<dbReference type="AlphaFoldDB" id="A0A4R6MY46"/>
<proteinExistence type="inferred from homology"/>
<dbReference type="SUPFAM" id="SSF53850">
    <property type="entry name" value="Periplasmic binding protein-like II"/>
    <property type="match status" value="1"/>
</dbReference>
<keyword evidence="8" id="KW-1185">Reference proteome</keyword>
<evidence type="ECO:0000313" key="7">
    <source>
        <dbReference type="EMBL" id="TDP07511.1"/>
    </source>
</evidence>
<dbReference type="OrthoDB" id="9803735at2"/>
<dbReference type="InterPro" id="IPR036390">
    <property type="entry name" value="WH_DNA-bd_sf"/>
</dbReference>
<feature type="domain" description="HTH lysR-type" evidence="6">
    <location>
        <begin position="2"/>
        <end position="59"/>
    </location>
</feature>
<evidence type="ECO:0000256" key="1">
    <source>
        <dbReference type="ARBA" id="ARBA00009437"/>
    </source>
</evidence>
<comment type="caution">
    <text evidence="7">The sequence shown here is derived from an EMBL/GenBank/DDBJ whole genome shotgun (WGS) entry which is preliminary data.</text>
</comment>
<dbReference type="Proteomes" id="UP000295357">
    <property type="component" value="Unassembled WGS sequence"/>
</dbReference>
<dbReference type="RefSeq" id="WP_133604311.1">
    <property type="nucleotide sequence ID" value="NZ_JAUFPJ010000008.1"/>
</dbReference>
<dbReference type="EMBL" id="SNXE01000007">
    <property type="protein sequence ID" value="TDP07511.1"/>
    <property type="molecule type" value="Genomic_DNA"/>
</dbReference>
<dbReference type="PANTHER" id="PTHR30419">
    <property type="entry name" value="HTH-TYPE TRANSCRIPTIONAL REGULATOR YBHD"/>
    <property type="match status" value="1"/>
</dbReference>
<keyword evidence="2" id="KW-0805">Transcription regulation</keyword>
<dbReference type="GO" id="GO:0005829">
    <property type="term" value="C:cytosol"/>
    <property type="evidence" value="ECO:0007669"/>
    <property type="project" value="TreeGrafter"/>
</dbReference>
<dbReference type="PROSITE" id="PS50931">
    <property type="entry name" value="HTH_LYSR"/>
    <property type="match status" value="1"/>
</dbReference>
<organism evidence="7 8">
    <name type="scientific">Roseateles asaccharophilus</name>
    <dbReference type="NCBI Taxonomy" id="582607"/>
    <lineage>
        <taxon>Bacteria</taxon>
        <taxon>Pseudomonadati</taxon>
        <taxon>Pseudomonadota</taxon>
        <taxon>Betaproteobacteria</taxon>
        <taxon>Burkholderiales</taxon>
        <taxon>Sphaerotilaceae</taxon>
        <taxon>Roseateles</taxon>
    </lineage>
</organism>
<comment type="similarity">
    <text evidence="1">Belongs to the LysR transcriptional regulatory family.</text>
</comment>